<comment type="caution">
    <text evidence="1">The sequence shown here is derived from an EMBL/GenBank/DDBJ whole genome shotgun (WGS) entry which is preliminary data.</text>
</comment>
<sequence length="136" mass="14556">MLPLDFVLDDFLAGGRRVRVRRGGPVEIDIQQSRLATVSSLASTLADQLLTEGLASGAFCPEKGDALEKASLLLEECDHPIPDIVADALAQYRQDDLVDTDTAEAEPSAAEDGRSTGRAKGAFFRLIRSVRPAAFA</sequence>
<dbReference type="EMBL" id="JACIDN010000005">
    <property type="protein sequence ID" value="MBB3903532.1"/>
    <property type="molecule type" value="Genomic_DNA"/>
</dbReference>
<reference evidence="1 2" key="1">
    <citation type="submission" date="2020-08" db="EMBL/GenBank/DDBJ databases">
        <title>Genomic Encyclopedia of Type Strains, Phase IV (KMG-IV): sequencing the most valuable type-strain genomes for metagenomic binning, comparative biology and taxonomic classification.</title>
        <authorList>
            <person name="Goeker M."/>
        </authorList>
    </citation>
    <scope>NUCLEOTIDE SEQUENCE [LARGE SCALE GENOMIC DNA]</scope>
    <source>
        <strain evidence="1 2">DSM 24105</strain>
    </source>
</reference>
<evidence type="ECO:0000313" key="1">
    <source>
        <dbReference type="EMBL" id="MBB3903532.1"/>
    </source>
</evidence>
<dbReference type="Proteomes" id="UP000517759">
    <property type="component" value="Unassembled WGS sequence"/>
</dbReference>
<dbReference type="AlphaFoldDB" id="A0A7W6F7J6"/>
<accession>A0A7W6F7J6</accession>
<proteinExistence type="predicted"/>
<gene>
    <name evidence="1" type="ORF">GGR33_003041</name>
</gene>
<dbReference type="RefSeq" id="WP_183506558.1">
    <property type="nucleotide sequence ID" value="NZ_BSPG01000009.1"/>
</dbReference>
<protein>
    <submittedName>
        <fullName evidence="1">Uncharacterized protein</fullName>
    </submittedName>
</protein>
<evidence type="ECO:0000313" key="2">
    <source>
        <dbReference type="Proteomes" id="UP000517759"/>
    </source>
</evidence>
<organism evidence="1 2">
    <name type="scientific">Methylobacterium brachythecii</name>
    <dbReference type="NCBI Taxonomy" id="1176177"/>
    <lineage>
        <taxon>Bacteria</taxon>
        <taxon>Pseudomonadati</taxon>
        <taxon>Pseudomonadota</taxon>
        <taxon>Alphaproteobacteria</taxon>
        <taxon>Hyphomicrobiales</taxon>
        <taxon>Methylobacteriaceae</taxon>
        <taxon>Methylobacterium</taxon>
    </lineage>
</organism>
<name>A0A7W6F7J6_9HYPH</name>